<proteinExistence type="inferred from homology"/>
<dbReference type="GO" id="GO:0016874">
    <property type="term" value="F:ligase activity"/>
    <property type="evidence" value="ECO:0007669"/>
    <property type="project" value="UniProtKB-KW"/>
</dbReference>
<comment type="caution">
    <text evidence="6">The sequence shown here is derived from an EMBL/GenBank/DDBJ whole genome shotgun (WGS) entry which is preliminary data.</text>
</comment>
<dbReference type="EMBL" id="BAAAMJ010000089">
    <property type="protein sequence ID" value="GAA1936000.1"/>
    <property type="molecule type" value="Genomic_DNA"/>
</dbReference>
<comment type="function">
    <text evidence="5">ATP-dependent carboxylate-amine ligase which exhibits weak glutamate--cysteine ligase activity.</text>
</comment>
<organism evidence="6 7">
    <name type="scientific">Streptomyces sodiiphilus</name>
    <dbReference type="NCBI Taxonomy" id="226217"/>
    <lineage>
        <taxon>Bacteria</taxon>
        <taxon>Bacillati</taxon>
        <taxon>Actinomycetota</taxon>
        <taxon>Actinomycetes</taxon>
        <taxon>Kitasatosporales</taxon>
        <taxon>Streptomycetaceae</taxon>
        <taxon>Streptomyces</taxon>
    </lineage>
</organism>
<keyword evidence="1 5" id="KW-0436">Ligase</keyword>
<accession>A0ABP5B820</accession>
<dbReference type="InterPro" id="IPR006336">
    <property type="entry name" value="GCS2"/>
</dbReference>
<evidence type="ECO:0000256" key="3">
    <source>
        <dbReference type="ARBA" id="ARBA00022840"/>
    </source>
</evidence>
<evidence type="ECO:0000256" key="2">
    <source>
        <dbReference type="ARBA" id="ARBA00022741"/>
    </source>
</evidence>
<keyword evidence="2 5" id="KW-0547">Nucleotide-binding</keyword>
<dbReference type="NCBIfam" id="TIGR02050">
    <property type="entry name" value="gshA_cyan_rel"/>
    <property type="match status" value="1"/>
</dbReference>
<dbReference type="InterPro" id="IPR011793">
    <property type="entry name" value="YbdK"/>
</dbReference>
<dbReference type="PANTHER" id="PTHR36510">
    <property type="entry name" value="GLUTAMATE--CYSTEINE LIGASE 2-RELATED"/>
    <property type="match status" value="1"/>
</dbReference>
<dbReference type="EC" id="6.3.2.2" evidence="5"/>
<dbReference type="Gene3D" id="3.30.590.20">
    <property type="match status" value="1"/>
</dbReference>
<keyword evidence="7" id="KW-1185">Reference proteome</keyword>
<reference evidence="7" key="1">
    <citation type="journal article" date="2019" name="Int. J. Syst. Evol. Microbiol.">
        <title>The Global Catalogue of Microorganisms (GCM) 10K type strain sequencing project: providing services to taxonomists for standard genome sequencing and annotation.</title>
        <authorList>
            <consortium name="The Broad Institute Genomics Platform"/>
            <consortium name="The Broad Institute Genome Sequencing Center for Infectious Disease"/>
            <person name="Wu L."/>
            <person name="Ma J."/>
        </authorList>
    </citation>
    <scope>NUCLEOTIDE SEQUENCE [LARGE SCALE GENOMIC DNA]</scope>
    <source>
        <strain evidence="7">JCM 13581</strain>
    </source>
</reference>
<evidence type="ECO:0000313" key="7">
    <source>
        <dbReference type="Proteomes" id="UP001501303"/>
    </source>
</evidence>
<comment type="catalytic activity">
    <reaction evidence="4 5">
        <text>L-cysteine + L-glutamate + ATP = gamma-L-glutamyl-L-cysteine + ADP + phosphate + H(+)</text>
        <dbReference type="Rhea" id="RHEA:13285"/>
        <dbReference type="ChEBI" id="CHEBI:15378"/>
        <dbReference type="ChEBI" id="CHEBI:29985"/>
        <dbReference type="ChEBI" id="CHEBI:30616"/>
        <dbReference type="ChEBI" id="CHEBI:35235"/>
        <dbReference type="ChEBI" id="CHEBI:43474"/>
        <dbReference type="ChEBI" id="CHEBI:58173"/>
        <dbReference type="ChEBI" id="CHEBI:456216"/>
        <dbReference type="EC" id="6.3.2.2"/>
    </reaction>
</comment>
<evidence type="ECO:0000256" key="4">
    <source>
        <dbReference type="ARBA" id="ARBA00048819"/>
    </source>
</evidence>
<dbReference type="RefSeq" id="WP_344266908.1">
    <property type="nucleotide sequence ID" value="NZ_BAAAMJ010000089.1"/>
</dbReference>
<gene>
    <name evidence="6" type="ORF">GCM10009716_48830</name>
</gene>
<dbReference type="NCBIfam" id="NF010041">
    <property type="entry name" value="PRK13517.1-1"/>
    <property type="match status" value="1"/>
</dbReference>
<dbReference type="SUPFAM" id="SSF55931">
    <property type="entry name" value="Glutamine synthetase/guanido kinase"/>
    <property type="match status" value="1"/>
</dbReference>
<sequence length="366" mass="39544">MITIGVEEEFLLLDPDSGLPVPRAEKVRAVAGLQPALDNWEIQPELLQTQVETATPVCGTLEEVGGHLLRLRHSLGAAAEEAGCRIVASGSAPVLSASPSPVTDSPRYRAMHTEAPRLVDEQLICGMHVHAAVPGRDAAVRVLSRLRPWLPLLTAMSANSPLWEGADTGFASWRTVVFSRWPVSGPPPLFHDAAEHDRRVEELLATGVVRDRGQLYWQARISERFPTVELRATDVQLRVDDAVMLTGIVRALVATALREEEAGRPLPEVPHEILSVAGWHAACHGMSGLLVGPRSHRPRPAAEIAGELADHIAPALEEAGDARQVLPLVKRLLREGTAACLQRRLLDEGGPQSLLRSLAARTTSAP</sequence>
<dbReference type="HAMAP" id="MF_01609">
    <property type="entry name" value="Glu_cys_ligase_2"/>
    <property type="match status" value="1"/>
</dbReference>
<protein>
    <recommendedName>
        <fullName evidence="5">Putative glutamate--cysteine ligase 2</fullName>
        <ecNumber evidence="5">6.3.2.2</ecNumber>
    </recommendedName>
    <alternativeName>
        <fullName evidence="5">Gamma-glutamylcysteine synthetase 2</fullName>
        <shortName evidence="5">GCS 2</shortName>
        <shortName evidence="5">Gamma-GCS 2</shortName>
    </alternativeName>
</protein>
<dbReference type="Pfam" id="PF04107">
    <property type="entry name" value="GCS2"/>
    <property type="match status" value="1"/>
</dbReference>
<evidence type="ECO:0000256" key="1">
    <source>
        <dbReference type="ARBA" id="ARBA00022598"/>
    </source>
</evidence>
<name>A0ABP5B820_9ACTN</name>
<evidence type="ECO:0000256" key="5">
    <source>
        <dbReference type="HAMAP-Rule" id="MF_01609"/>
    </source>
</evidence>
<dbReference type="InterPro" id="IPR014746">
    <property type="entry name" value="Gln_synth/guanido_kin_cat_dom"/>
</dbReference>
<dbReference type="InterPro" id="IPR050141">
    <property type="entry name" value="GCL_type2/YbdK_subfam"/>
</dbReference>
<evidence type="ECO:0000313" key="6">
    <source>
        <dbReference type="EMBL" id="GAA1936000.1"/>
    </source>
</evidence>
<dbReference type="Proteomes" id="UP001501303">
    <property type="component" value="Unassembled WGS sequence"/>
</dbReference>
<comment type="similarity">
    <text evidence="5">Belongs to the glutamate--cysteine ligase type 2 family. YbdK subfamily.</text>
</comment>
<dbReference type="PANTHER" id="PTHR36510:SF1">
    <property type="entry name" value="GLUTAMATE--CYSTEINE LIGASE 2-RELATED"/>
    <property type="match status" value="1"/>
</dbReference>
<keyword evidence="3 5" id="KW-0067">ATP-binding</keyword>